<evidence type="ECO:0000256" key="1">
    <source>
        <dbReference type="SAM" id="Phobius"/>
    </source>
</evidence>
<keyword evidence="3" id="KW-1185">Reference proteome</keyword>
<comment type="caution">
    <text evidence="2">The sequence shown here is derived from an EMBL/GenBank/DDBJ whole genome shotgun (WGS) entry which is preliminary data.</text>
</comment>
<gene>
    <name evidence="2" type="ORF">GCM10022388_25760</name>
</gene>
<feature type="transmembrane region" description="Helical" evidence="1">
    <location>
        <begin position="12"/>
        <end position="30"/>
    </location>
</feature>
<dbReference type="RefSeq" id="WP_345095257.1">
    <property type="nucleotide sequence ID" value="NZ_BAABCS010000021.1"/>
</dbReference>
<evidence type="ECO:0008006" key="4">
    <source>
        <dbReference type="Google" id="ProtNLM"/>
    </source>
</evidence>
<organism evidence="2 3">
    <name type="scientific">Flavobacterium chungnamense</name>
    <dbReference type="NCBI Taxonomy" id="706182"/>
    <lineage>
        <taxon>Bacteria</taxon>
        <taxon>Pseudomonadati</taxon>
        <taxon>Bacteroidota</taxon>
        <taxon>Flavobacteriia</taxon>
        <taxon>Flavobacteriales</taxon>
        <taxon>Flavobacteriaceae</taxon>
        <taxon>Flavobacterium</taxon>
    </lineage>
</organism>
<evidence type="ECO:0000313" key="2">
    <source>
        <dbReference type="EMBL" id="GAA4057839.1"/>
    </source>
</evidence>
<name>A0ABP7V225_9FLAO</name>
<dbReference type="EMBL" id="BAABCS010000021">
    <property type="protein sequence ID" value="GAA4057839.1"/>
    <property type="molecule type" value="Genomic_DNA"/>
</dbReference>
<protein>
    <recommendedName>
        <fullName evidence="4">DUF2975 domain-containing protein</fullName>
    </recommendedName>
</protein>
<keyword evidence="1" id="KW-0472">Membrane</keyword>
<evidence type="ECO:0000313" key="3">
    <source>
        <dbReference type="Proteomes" id="UP001500426"/>
    </source>
</evidence>
<feature type="transmembrane region" description="Helical" evidence="1">
    <location>
        <begin position="89"/>
        <end position="120"/>
    </location>
</feature>
<dbReference type="Proteomes" id="UP001500426">
    <property type="component" value="Unassembled WGS sequence"/>
</dbReference>
<keyword evidence="1" id="KW-1133">Transmembrane helix</keyword>
<keyword evidence="1" id="KW-0812">Transmembrane</keyword>
<sequence length="175" mass="20408">MKQMKNNSNFRKLFNFILVLFIGFISNYLVRETKISSFEIFKTSNLFTYFGVLIGFALTIYTFGLSMVSDIKSKIDSHKKLSKDKKEQMYLSLISGFGEIKGDIWLIFYSILLIISFSIAKEITNPFGWRVEYLRLPETINLTLFITTTVAMWDIMQTLFNLSEINLELNKNDNN</sequence>
<feature type="transmembrane region" description="Helical" evidence="1">
    <location>
        <begin position="46"/>
        <end position="68"/>
    </location>
</feature>
<accession>A0ABP7V225</accession>
<reference evidence="3" key="1">
    <citation type="journal article" date="2019" name="Int. J. Syst. Evol. Microbiol.">
        <title>The Global Catalogue of Microorganisms (GCM) 10K type strain sequencing project: providing services to taxonomists for standard genome sequencing and annotation.</title>
        <authorList>
            <consortium name="The Broad Institute Genomics Platform"/>
            <consortium name="The Broad Institute Genome Sequencing Center for Infectious Disease"/>
            <person name="Wu L."/>
            <person name="Ma J."/>
        </authorList>
    </citation>
    <scope>NUCLEOTIDE SEQUENCE [LARGE SCALE GENOMIC DNA]</scope>
    <source>
        <strain evidence="3">JCM 17068</strain>
    </source>
</reference>
<proteinExistence type="predicted"/>